<sequence>MSSETIFFSYSRDDSEFVLNLAKNLRKAGAGIWLDQLDIEAGTRWDSSIERALNKSNTLLVILSDTSVVSHNVLDEVSFALEENKKVVPVLLEECDIPFRLRRLQYADFTKDHKTGIATLIRALNLDENVALKLADVAIDDPSEAKKVKQETKKEEKKKQAPKIEKVEEKQPVQPPQNIQQPPKTHYNPPPQRKSSNSVSYLIGGIVLGGIGLLVLVIIGVAYNYDDTKDLPYDPDPYNYVIDDGSDLDPSGSTTLSQHDKDWNTALNTNSLQGYMDFLYIYGKNTSHYKEVYTNIYSFLPNQAYAMYGLNNVERYYDKVLYYLPATLETMPMIDDIISPSFATQLSSDVYYNWNGVSIQPGHRLVVLDVFVDDSNVVWTKVRY</sequence>
<evidence type="ECO:0000259" key="3">
    <source>
        <dbReference type="PROSITE" id="PS50104"/>
    </source>
</evidence>
<feature type="compositionally biased region" description="Basic and acidic residues" evidence="1">
    <location>
        <begin position="144"/>
        <end position="171"/>
    </location>
</feature>
<dbReference type="Gene3D" id="3.40.50.10140">
    <property type="entry name" value="Toll/interleukin-1 receptor homology (TIR) domain"/>
    <property type="match status" value="1"/>
</dbReference>
<dbReference type="AlphaFoldDB" id="A0A3L9YVD5"/>
<dbReference type="PROSITE" id="PS50104">
    <property type="entry name" value="TIR"/>
    <property type="match status" value="1"/>
</dbReference>
<name>A0A3L9YVD5_9FLAO</name>
<dbReference type="EMBL" id="REFC01000012">
    <property type="protein sequence ID" value="RMA64284.1"/>
    <property type="molecule type" value="Genomic_DNA"/>
</dbReference>
<feature type="transmembrane region" description="Helical" evidence="2">
    <location>
        <begin position="201"/>
        <end position="223"/>
    </location>
</feature>
<accession>A0A3L9YVD5</accession>
<evidence type="ECO:0000256" key="2">
    <source>
        <dbReference type="SAM" id="Phobius"/>
    </source>
</evidence>
<comment type="caution">
    <text evidence="4">The sequence shown here is derived from an EMBL/GenBank/DDBJ whole genome shotgun (WGS) entry which is preliminary data.</text>
</comment>
<dbReference type="Proteomes" id="UP000271339">
    <property type="component" value="Unassembled WGS sequence"/>
</dbReference>
<dbReference type="SUPFAM" id="SSF52200">
    <property type="entry name" value="Toll/Interleukin receptor TIR domain"/>
    <property type="match status" value="1"/>
</dbReference>
<feature type="domain" description="TIR" evidence="3">
    <location>
        <begin position="2"/>
        <end position="124"/>
    </location>
</feature>
<dbReference type="GO" id="GO:0007165">
    <property type="term" value="P:signal transduction"/>
    <property type="evidence" value="ECO:0007669"/>
    <property type="project" value="InterPro"/>
</dbReference>
<proteinExistence type="predicted"/>
<protein>
    <submittedName>
        <fullName evidence="4">TIR domain-containing protein</fullName>
    </submittedName>
</protein>
<keyword evidence="5" id="KW-1185">Reference proteome</keyword>
<evidence type="ECO:0000256" key="1">
    <source>
        <dbReference type="SAM" id="MobiDB-lite"/>
    </source>
</evidence>
<dbReference type="InterPro" id="IPR035897">
    <property type="entry name" value="Toll_tir_struct_dom_sf"/>
</dbReference>
<dbReference type="Pfam" id="PF13676">
    <property type="entry name" value="TIR_2"/>
    <property type="match status" value="1"/>
</dbReference>
<feature type="region of interest" description="Disordered" evidence="1">
    <location>
        <begin position="144"/>
        <end position="195"/>
    </location>
</feature>
<keyword evidence="2" id="KW-0472">Membrane</keyword>
<dbReference type="SMART" id="SM00255">
    <property type="entry name" value="TIR"/>
    <property type="match status" value="1"/>
</dbReference>
<gene>
    <name evidence="4" type="ORF">BXY75_1157</name>
</gene>
<reference evidence="4 5" key="1">
    <citation type="submission" date="2018-10" db="EMBL/GenBank/DDBJ databases">
        <title>Genomic Encyclopedia of Archaeal and Bacterial Type Strains, Phase II (KMG-II): from individual species to whole genera.</title>
        <authorList>
            <person name="Goeker M."/>
        </authorList>
    </citation>
    <scope>NUCLEOTIDE SEQUENCE [LARGE SCALE GENOMIC DNA]</scope>
    <source>
        <strain evidence="4 5">DSM 23424</strain>
    </source>
</reference>
<dbReference type="RefSeq" id="WP_121906743.1">
    <property type="nucleotide sequence ID" value="NZ_REFC01000012.1"/>
</dbReference>
<keyword evidence="2" id="KW-0812">Transmembrane</keyword>
<dbReference type="InterPro" id="IPR000157">
    <property type="entry name" value="TIR_dom"/>
</dbReference>
<evidence type="ECO:0000313" key="4">
    <source>
        <dbReference type="EMBL" id="RMA64284.1"/>
    </source>
</evidence>
<keyword evidence="2" id="KW-1133">Transmembrane helix</keyword>
<organism evidence="4 5">
    <name type="scientific">Ulvibacter antarcticus</name>
    <dbReference type="NCBI Taxonomy" id="442714"/>
    <lineage>
        <taxon>Bacteria</taxon>
        <taxon>Pseudomonadati</taxon>
        <taxon>Bacteroidota</taxon>
        <taxon>Flavobacteriia</taxon>
        <taxon>Flavobacteriales</taxon>
        <taxon>Flavobacteriaceae</taxon>
        <taxon>Ulvibacter</taxon>
    </lineage>
</organism>
<dbReference type="OrthoDB" id="1098242at2"/>
<evidence type="ECO:0000313" key="5">
    <source>
        <dbReference type="Proteomes" id="UP000271339"/>
    </source>
</evidence>